<dbReference type="InterPro" id="IPR025737">
    <property type="entry name" value="FApF"/>
</dbReference>
<name>A0ABS0A5L3_9FLAO</name>
<feature type="signal peptide" evidence="1">
    <location>
        <begin position="1"/>
        <end position="18"/>
    </location>
</feature>
<keyword evidence="1" id="KW-0732">Signal</keyword>
<keyword evidence="3" id="KW-1185">Reference proteome</keyword>
<reference evidence="2 3" key="1">
    <citation type="submission" date="2020-11" db="EMBL/GenBank/DDBJ databases">
        <title>P. mediterranea TC4 genome.</title>
        <authorList>
            <person name="Molmeret M."/>
        </authorList>
    </citation>
    <scope>NUCLEOTIDE SEQUENCE [LARGE SCALE GENOMIC DNA]</scope>
    <source>
        <strain evidence="2 3">TC4</strain>
    </source>
</reference>
<organism evidence="2 3">
    <name type="scientific">Nonlabens mediterrranea</name>
    <dbReference type="NCBI Taxonomy" id="1419947"/>
    <lineage>
        <taxon>Bacteria</taxon>
        <taxon>Pseudomonadati</taxon>
        <taxon>Bacteroidota</taxon>
        <taxon>Flavobacteriia</taxon>
        <taxon>Flavobacteriales</taxon>
        <taxon>Flavobacteriaceae</taxon>
        <taxon>Nonlabens</taxon>
    </lineage>
</organism>
<proteinExistence type="predicted"/>
<feature type="chain" id="PRO_5045126012" evidence="1">
    <location>
        <begin position="19"/>
        <end position="263"/>
    </location>
</feature>
<accession>A0ABS0A5L3</accession>
<gene>
    <name evidence="2" type="ORF">FNJ87_10060</name>
</gene>
<evidence type="ECO:0000313" key="2">
    <source>
        <dbReference type="EMBL" id="MBF4984658.1"/>
    </source>
</evidence>
<dbReference type="Pfam" id="PF13557">
    <property type="entry name" value="Phenol_MetA_deg"/>
    <property type="match status" value="1"/>
</dbReference>
<protein>
    <submittedName>
        <fullName evidence="2">Transporter</fullName>
    </submittedName>
</protein>
<comment type="caution">
    <text evidence="2">The sequence shown here is derived from an EMBL/GenBank/DDBJ whole genome shotgun (WGS) entry which is preliminary data.</text>
</comment>
<evidence type="ECO:0000256" key="1">
    <source>
        <dbReference type="SAM" id="SignalP"/>
    </source>
</evidence>
<dbReference type="Proteomes" id="UP001194729">
    <property type="component" value="Unassembled WGS sequence"/>
</dbReference>
<evidence type="ECO:0000313" key="3">
    <source>
        <dbReference type="Proteomes" id="UP001194729"/>
    </source>
</evidence>
<dbReference type="EMBL" id="JADKYU010000516">
    <property type="protein sequence ID" value="MBF4984658.1"/>
    <property type="molecule type" value="Genomic_DNA"/>
</dbReference>
<sequence length="263" mass="29410">MKKNLLYISLFISCISLAQTVDRNTEPLITDRPDATESPYTVGKGNFQIETGALFTDESFEDTDIKTSVYNTALLRYGLSNNFELRLGWDYQKVNSKFGGNEIFDATGFNPLLVGAKIEITNEDGWIPQIGLIGHLRLPFTAVSEFKPEDTGMDFLFSFDHTLNDRAGLAYNLGARIGDDRSLEYIYSLAYGYSITEKIGAYAEVYGFFPESDQAGHLWDAGMTYLVNNNLQLDATIGTGFQGSNTNQDLLFSFGFSYRILKN</sequence>